<name>C1HB84_PARBA</name>
<dbReference type="HOGENOM" id="CLU_029501_2_2_1"/>
<dbReference type="KEGG" id="pbl:PAAG_08025"/>
<dbReference type="eggNOG" id="KOG1331">
    <property type="taxonomic scope" value="Eukaryota"/>
</dbReference>
<dbReference type="PANTHER" id="PTHR13069:SF21">
    <property type="entry name" value="ALKYLATED DNA REPAIR PROTEIN ALKB HOMOLOG 8"/>
    <property type="match status" value="1"/>
</dbReference>
<protein>
    <submittedName>
        <fullName evidence="4">tRNA (Uracil-5-)-methyltransferase TRM9</fullName>
    </submittedName>
</protein>
<evidence type="ECO:0000313" key="4">
    <source>
        <dbReference type="EMBL" id="EEH37607.2"/>
    </source>
</evidence>
<sequence length="302" mass="34075">MLCTTFRDIETTPQHVTDLAFKGPERDLNATADTFTSAQSHHPVISALPIRLRNPPVLGPSPVYLKGAMESSDAERYEELYVHNVYQEIADHFSSTRYKPWPIVERFLKEQPPGSIGLDIGCGNGKYLPVNSNVFIVASDRSEALARISSRHYPHSVIVADNLNLPHPDGFFDFAISIAVVHHLSTPERRVKAVQSILQTLRPSRNGQEGGKALIYVWALEQKTSRRGWDAGDDQDVMVPWVRQKKSVDAQSEESTKTFHRYYHLYQSQELERDIVAAGGDVLDHGYEKDNWWAIASLKPLD</sequence>
<dbReference type="OMA" id="VHEVYQQ"/>
<dbReference type="GO" id="GO:0000049">
    <property type="term" value="F:tRNA binding"/>
    <property type="evidence" value="ECO:0007669"/>
    <property type="project" value="TreeGrafter"/>
</dbReference>
<dbReference type="VEuPathDB" id="FungiDB:PAAG_08025"/>
<dbReference type="InterPro" id="IPR029063">
    <property type="entry name" value="SAM-dependent_MTases_sf"/>
</dbReference>
<reference evidence="4 5" key="1">
    <citation type="journal article" date="2011" name="PLoS Genet.">
        <title>Comparative genomic analysis of human fungal pathogens causing paracoccidioidomycosis.</title>
        <authorList>
            <person name="Desjardins C.A."/>
            <person name="Champion M.D."/>
            <person name="Holder J.W."/>
            <person name="Muszewska A."/>
            <person name="Goldberg J."/>
            <person name="Bailao A.M."/>
            <person name="Brigido M.M."/>
            <person name="Ferreira M.E."/>
            <person name="Garcia A.M."/>
            <person name="Grynberg M."/>
            <person name="Gujja S."/>
            <person name="Heiman D.I."/>
            <person name="Henn M.R."/>
            <person name="Kodira C.D."/>
            <person name="Leon-Narvaez H."/>
            <person name="Longo L.V."/>
            <person name="Ma L.J."/>
            <person name="Malavazi I."/>
            <person name="Matsuo A.L."/>
            <person name="Morais F.V."/>
            <person name="Pereira M."/>
            <person name="Rodriguez-Brito S."/>
            <person name="Sakthikumar S."/>
            <person name="Salem-Izacc S.M."/>
            <person name="Sykes S.M."/>
            <person name="Teixeira M.M."/>
            <person name="Vallejo M.C."/>
            <person name="Walter M.E."/>
            <person name="Yandava C."/>
            <person name="Young S."/>
            <person name="Zeng Q."/>
            <person name="Zucker J."/>
            <person name="Felipe M.S."/>
            <person name="Goldman G.H."/>
            <person name="Haas B.J."/>
            <person name="McEwen J.G."/>
            <person name="Nino-Vega G."/>
            <person name="Puccia R."/>
            <person name="San-Blas G."/>
            <person name="Soares C.M."/>
            <person name="Birren B.W."/>
            <person name="Cuomo C.A."/>
        </authorList>
    </citation>
    <scope>NUCLEOTIDE SEQUENCE [LARGE SCALE GENOMIC DNA]</scope>
    <source>
        <strain evidence="5">ATCC MYA-826 / Pb01</strain>
    </source>
</reference>
<evidence type="ECO:0000313" key="5">
    <source>
        <dbReference type="Proteomes" id="UP000002059"/>
    </source>
</evidence>
<dbReference type="CDD" id="cd02440">
    <property type="entry name" value="AdoMet_MTases"/>
    <property type="match status" value="1"/>
</dbReference>
<evidence type="ECO:0000256" key="2">
    <source>
        <dbReference type="ARBA" id="ARBA00022679"/>
    </source>
</evidence>
<dbReference type="InterPro" id="IPR013216">
    <property type="entry name" value="Methyltransf_11"/>
</dbReference>
<dbReference type="STRING" id="502779.C1HB84"/>
<dbReference type="EMBL" id="KN294019">
    <property type="protein sequence ID" value="EEH37607.2"/>
    <property type="molecule type" value="Genomic_DNA"/>
</dbReference>
<dbReference type="GO" id="GO:0002098">
    <property type="term" value="P:tRNA wobble uridine modification"/>
    <property type="evidence" value="ECO:0007669"/>
    <property type="project" value="TreeGrafter"/>
</dbReference>
<evidence type="ECO:0000256" key="1">
    <source>
        <dbReference type="ARBA" id="ARBA00022603"/>
    </source>
</evidence>
<dbReference type="FunFam" id="3.40.50.150:FF:000219">
    <property type="entry name" value="tRNA (Carboxymethyluridine(34)-5-O)-methyltransferase"/>
    <property type="match status" value="1"/>
</dbReference>
<dbReference type="SUPFAM" id="SSF53335">
    <property type="entry name" value="S-adenosyl-L-methionine-dependent methyltransferases"/>
    <property type="match status" value="1"/>
</dbReference>
<dbReference type="OrthoDB" id="271595at2759"/>
<dbReference type="Proteomes" id="UP000002059">
    <property type="component" value="Partially assembled WGS sequence"/>
</dbReference>
<dbReference type="GeneID" id="9093343"/>
<dbReference type="GO" id="GO:0030488">
    <property type="term" value="P:tRNA methylation"/>
    <property type="evidence" value="ECO:0007669"/>
    <property type="project" value="TreeGrafter"/>
</dbReference>
<keyword evidence="5" id="KW-1185">Reference proteome</keyword>
<dbReference type="Pfam" id="PF08241">
    <property type="entry name" value="Methyltransf_11"/>
    <property type="match status" value="1"/>
</dbReference>
<dbReference type="RefSeq" id="XP_015700834.1">
    <property type="nucleotide sequence ID" value="XM_015846399.1"/>
</dbReference>
<dbReference type="AlphaFoldDB" id="C1HB84"/>
<feature type="domain" description="Methyltransferase type 11" evidence="3">
    <location>
        <begin position="118"/>
        <end position="203"/>
    </location>
</feature>
<gene>
    <name evidence="4" type="ORF">PAAG_08025</name>
</gene>
<dbReference type="InterPro" id="IPR051422">
    <property type="entry name" value="AlkB_tRNA_MeTrf/Diox"/>
</dbReference>
<accession>C1HB84</accession>
<dbReference type="Gene3D" id="3.40.50.150">
    <property type="entry name" value="Vaccinia Virus protein VP39"/>
    <property type="match status" value="1"/>
</dbReference>
<proteinExistence type="predicted"/>
<dbReference type="PANTHER" id="PTHR13069">
    <property type="entry name" value="ALKYLATED DNA REPAIR PROTEIN ALKB HOMOLOG 8"/>
    <property type="match status" value="1"/>
</dbReference>
<keyword evidence="2 4" id="KW-0808">Transferase</keyword>
<evidence type="ECO:0000259" key="3">
    <source>
        <dbReference type="Pfam" id="PF08241"/>
    </source>
</evidence>
<organism evidence="4 5">
    <name type="scientific">Paracoccidioides lutzii (strain ATCC MYA-826 / Pb01)</name>
    <name type="common">Paracoccidioides brasiliensis</name>
    <dbReference type="NCBI Taxonomy" id="502779"/>
    <lineage>
        <taxon>Eukaryota</taxon>
        <taxon>Fungi</taxon>
        <taxon>Dikarya</taxon>
        <taxon>Ascomycota</taxon>
        <taxon>Pezizomycotina</taxon>
        <taxon>Eurotiomycetes</taxon>
        <taxon>Eurotiomycetidae</taxon>
        <taxon>Onygenales</taxon>
        <taxon>Ajellomycetaceae</taxon>
        <taxon>Paracoccidioides</taxon>
    </lineage>
</organism>
<dbReference type="GO" id="GO:0106335">
    <property type="term" value="F:tRNA (5-carboxymethyluridine(34)-5-O)-methyltransferase activity"/>
    <property type="evidence" value="ECO:0007669"/>
    <property type="project" value="TreeGrafter"/>
</dbReference>
<dbReference type="GO" id="GO:0008757">
    <property type="term" value="F:S-adenosylmethionine-dependent methyltransferase activity"/>
    <property type="evidence" value="ECO:0007669"/>
    <property type="project" value="InterPro"/>
</dbReference>
<keyword evidence="1 4" id="KW-0489">Methyltransferase</keyword>
<dbReference type="GO" id="GO:0005737">
    <property type="term" value="C:cytoplasm"/>
    <property type="evidence" value="ECO:0007669"/>
    <property type="project" value="TreeGrafter"/>
</dbReference>
<dbReference type="GO" id="GO:0005634">
    <property type="term" value="C:nucleus"/>
    <property type="evidence" value="ECO:0007669"/>
    <property type="project" value="TreeGrafter"/>
</dbReference>